<dbReference type="WBParaSite" id="TREG1_81450.1">
    <property type="protein sequence ID" value="TREG1_81450.1"/>
    <property type="gene ID" value="TREG1_81450"/>
</dbReference>
<reference evidence="1" key="1">
    <citation type="submission" date="2022-06" db="EMBL/GenBank/DDBJ databases">
        <authorList>
            <person name="Berger JAMES D."/>
            <person name="Berger JAMES D."/>
        </authorList>
    </citation>
    <scope>NUCLEOTIDE SEQUENCE [LARGE SCALE GENOMIC DNA]</scope>
</reference>
<evidence type="ECO:0000313" key="2">
    <source>
        <dbReference type="WBParaSite" id="TREG1_81450.1"/>
    </source>
</evidence>
<name>A0AA85K949_TRIRE</name>
<sequence length="128" mass="14880">MLSLNGKFCQNQQQQQQQQHPAPININRRDLKEVLFLLMAIFYIKTSNVWMKYPLKVKTRESDNYRNSYLPPNNLSNINWSRGISVLISCWIVYLLQTIAPKALIGFGAIYSSSSPRYDNEQPINKLT</sequence>
<keyword evidence="1" id="KW-1185">Reference proteome</keyword>
<dbReference type="AlphaFoldDB" id="A0AA85K949"/>
<dbReference type="Proteomes" id="UP000050795">
    <property type="component" value="Unassembled WGS sequence"/>
</dbReference>
<protein>
    <submittedName>
        <fullName evidence="2">Uncharacterized protein</fullName>
    </submittedName>
</protein>
<proteinExistence type="predicted"/>
<evidence type="ECO:0000313" key="1">
    <source>
        <dbReference type="Proteomes" id="UP000050795"/>
    </source>
</evidence>
<reference evidence="2" key="2">
    <citation type="submission" date="2023-11" db="UniProtKB">
        <authorList>
            <consortium name="WormBaseParasite"/>
        </authorList>
    </citation>
    <scope>IDENTIFICATION</scope>
</reference>
<organism evidence="1 2">
    <name type="scientific">Trichobilharzia regenti</name>
    <name type="common">Nasal bird schistosome</name>
    <dbReference type="NCBI Taxonomy" id="157069"/>
    <lineage>
        <taxon>Eukaryota</taxon>
        <taxon>Metazoa</taxon>
        <taxon>Spiralia</taxon>
        <taxon>Lophotrochozoa</taxon>
        <taxon>Platyhelminthes</taxon>
        <taxon>Trematoda</taxon>
        <taxon>Digenea</taxon>
        <taxon>Strigeidida</taxon>
        <taxon>Schistosomatoidea</taxon>
        <taxon>Schistosomatidae</taxon>
        <taxon>Trichobilharzia</taxon>
    </lineage>
</organism>
<accession>A0AA85K949</accession>